<dbReference type="SUPFAM" id="SSF55729">
    <property type="entry name" value="Acyl-CoA N-acyltransferases (Nat)"/>
    <property type="match status" value="1"/>
</dbReference>
<accession>A0A8H3F4M7</accession>
<dbReference type="CDD" id="cd04301">
    <property type="entry name" value="NAT_SF"/>
    <property type="match status" value="1"/>
</dbReference>
<dbReference type="InterPro" id="IPR016181">
    <property type="entry name" value="Acyl_CoA_acyltransferase"/>
</dbReference>
<dbReference type="EMBL" id="CAJPDS010000019">
    <property type="protein sequence ID" value="CAF9917100.1"/>
    <property type="molecule type" value="Genomic_DNA"/>
</dbReference>
<comment type="caution">
    <text evidence="3">The sequence shown here is derived from an EMBL/GenBank/DDBJ whole genome shotgun (WGS) entry which is preliminary data.</text>
</comment>
<sequence>MEKLNAAITIESKPLIQSVPVMAERTDIAANPSDQVRVVGPDDCVKAAECLAEAFMNDDVAKYFIFTESGSPKTWNPETLWLHRKICEYLVSAHYMKGLVTIAGPNYDSVALWMPPGTDIDDWLTMFKSGMWRLRYQLSAEGCKRFFTEFLPLLSKTKAAALGADDNNSWYLVYLGTKPGSERKGYARALIEMVTQQADAEGLKCYLESSHKKNLDFYKRRGFEELALSKIYLTRDKSKSIELDIMVRNPQAKEVESPTAHSGDLEKRDAANGVHPNAVANPTTAT</sequence>
<protein>
    <recommendedName>
        <fullName evidence="2">N-acetyltransferase domain-containing protein</fullName>
    </recommendedName>
</protein>
<evidence type="ECO:0000256" key="1">
    <source>
        <dbReference type="SAM" id="MobiDB-lite"/>
    </source>
</evidence>
<keyword evidence="4" id="KW-1185">Reference proteome</keyword>
<proteinExistence type="predicted"/>
<dbReference type="InterPro" id="IPR000182">
    <property type="entry name" value="GNAT_dom"/>
</dbReference>
<dbReference type="OrthoDB" id="410198at2759"/>
<evidence type="ECO:0000259" key="2">
    <source>
        <dbReference type="PROSITE" id="PS51186"/>
    </source>
</evidence>
<dbReference type="InterPro" id="IPR052523">
    <property type="entry name" value="Trichothecene_AcTrans"/>
</dbReference>
<reference evidence="3" key="1">
    <citation type="submission" date="2021-03" db="EMBL/GenBank/DDBJ databases">
        <authorList>
            <person name="Tagirdzhanova G."/>
        </authorList>
    </citation>
    <scope>NUCLEOTIDE SEQUENCE</scope>
</reference>
<dbReference type="Gene3D" id="3.40.630.30">
    <property type="match status" value="1"/>
</dbReference>
<dbReference type="Pfam" id="PF00583">
    <property type="entry name" value="Acetyltransf_1"/>
    <property type="match status" value="1"/>
</dbReference>
<evidence type="ECO:0000313" key="4">
    <source>
        <dbReference type="Proteomes" id="UP000664521"/>
    </source>
</evidence>
<feature type="region of interest" description="Disordered" evidence="1">
    <location>
        <begin position="252"/>
        <end position="286"/>
    </location>
</feature>
<dbReference type="PANTHER" id="PTHR42791">
    <property type="entry name" value="GNAT FAMILY ACETYLTRANSFERASE"/>
    <property type="match status" value="1"/>
</dbReference>
<gene>
    <name evidence="3" type="ORF">HETSPECPRED_003129</name>
</gene>
<name>A0A8H3F4M7_9LECA</name>
<dbReference type="Proteomes" id="UP000664521">
    <property type="component" value="Unassembled WGS sequence"/>
</dbReference>
<dbReference type="PANTHER" id="PTHR42791:SF1">
    <property type="entry name" value="N-ACETYLTRANSFERASE DOMAIN-CONTAINING PROTEIN"/>
    <property type="match status" value="1"/>
</dbReference>
<organism evidence="3 4">
    <name type="scientific">Heterodermia speciosa</name>
    <dbReference type="NCBI Taxonomy" id="116794"/>
    <lineage>
        <taxon>Eukaryota</taxon>
        <taxon>Fungi</taxon>
        <taxon>Dikarya</taxon>
        <taxon>Ascomycota</taxon>
        <taxon>Pezizomycotina</taxon>
        <taxon>Lecanoromycetes</taxon>
        <taxon>OSLEUM clade</taxon>
        <taxon>Lecanoromycetidae</taxon>
        <taxon>Caliciales</taxon>
        <taxon>Physciaceae</taxon>
        <taxon>Heterodermia</taxon>
    </lineage>
</organism>
<evidence type="ECO:0000313" key="3">
    <source>
        <dbReference type="EMBL" id="CAF9917100.1"/>
    </source>
</evidence>
<dbReference type="PROSITE" id="PS51186">
    <property type="entry name" value="GNAT"/>
    <property type="match status" value="1"/>
</dbReference>
<dbReference type="AlphaFoldDB" id="A0A8H3F4M7"/>
<dbReference type="GO" id="GO:0016747">
    <property type="term" value="F:acyltransferase activity, transferring groups other than amino-acyl groups"/>
    <property type="evidence" value="ECO:0007669"/>
    <property type="project" value="InterPro"/>
</dbReference>
<feature type="domain" description="N-acetyltransferase" evidence="2">
    <location>
        <begin position="110"/>
        <end position="244"/>
    </location>
</feature>